<dbReference type="SUPFAM" id="SSF46579">
    <property type="entry name" value="Prefoldin"/>
    <property type="match status" value="1"/>
</dbReference>
<keyword evidence="2" id="KW-1185">Reference proteome</keyword>
<dbReference type="Gene3D" id="1.10.287.370">
    <property type="match status" value="1"/>
</dbReference>
<protein>
    <submittedName>
        <fullName evidence="1">Uncharacterized protein</fullName>
    </submittedName>
</protein>
<dbReference type="Proteomes" id="UP001159364">
    <property type="component" value="Linkage Group LG02"/>
</dbReference>
<dbReference type="EMBL" id="JAIWQS010000002">
    <property type="protein sequence ID" value="KAJ8771350.1"/>
    <property type="molecule type" value="Genomic_DNA"/>
</dbReference>
<dbReference type="AlphaFoldDB" id="A0AAV8TYU0"/>
<evidence type="ECO:0000313" key="2">
    <source>
        <dbReference type="Proteomes" id="UP001159364"/>
    </source>
</evidence>
<name>A0AAV8TYU0_9ROSI</name>
<accession>A0AAV8TYU0</accession>
<dbReference type="InterPro" id="IPR009053">
    <property type="entry name" value="Prefoldin"/>
</dbReference>
<proteinExistence type="predicted"/>
<gene>
    <name evidence="1" type="ORF">K2173_026527</name>
</gene>
<reference evidence="1 2" key="1">
    <citation type="submission" date="2021-09" db="EMBL/GenBank/DDBJ databases">
        <title>Genomic insights and catalytic innovation underlie evolution of tropane alkaloids biosynthesis.</title>
        <authorList>
            <person name="Wang Y.-J."/>
            <person name="Tian T."/>
            <person name="Huang J.-P."/>
            <person name="Huang S.-X."/>
        </authorList>
    </citation>
    <scope>NUCLEOTIDE SEQUENCE [LARGE SCALE GENOMIC DNA]</scope>
    <source>
        <strain evidence="1">KIB-2018</strain>
        <tissue evidence="1">Leaf</tissue>
    </source>
</reference>
<dbReference type="GO" id="GO:0009409">
    <property type="term" value="P:response to cold"/>
    <property type="evidence" value="ECO:0007669"/>
    <property type="project" value="UniProtKB-ARBA"/>
</dbReference>
<evidence type="ECO:0000313" key="1">
    <source>
        <dbReference type="EMBL" id="KAJ8771350.1"/>
    </source>
</evidence>
<organism evidence="1 2">
    <name type="scientific">Erythroxylum novogranatense</name>
    <dbReference type="NCBI Taxonomy" id="1862640"/>
    <lineage>
        <taxon>Eukaryota</taxon>
        <taxon>Viridiplantae</taxon>
        <taxon>Streptophyta</taxon>
        <taxon>Embryophyta</taxon>
        <taxon>Tracheophyta</taxon>
        <taxon>Spermatophyta</taxon>
        <taxon>Magnoliopsida</taxon>
        <taxon>eudicotyledons</taxon>
        <taxon>Gunneridae</taxon>
        <taxon>Pentapetalae</taxon>
        <taxon>rosids</taxon>
        <taxon>fabids</taxon>
        <taxon>Malpighiales</taxon>
        <taxon>Erythroxylaceae</taxon>
        <taxon>Erythroxylum</taxon>
    </lineage>
</organism>
<comment type="caution">
    <text evidence="1">The sequence shown here is derived from an EMBL/GenBank/DDBJ whole genome shotgun (WGS) entry which is preliminary data.</text>
</comment>
<sequence>MSTSLIVAETTNQREDVPFNLVQREERWQRAASRQWQTGGQAGEQRVGRDGILLPSPRVKLDGLASSSTSSFKLDLVKEIRTHEVAIAELNHISSSRAVYQKNGNILFRTTVQKASSYEQKQLELAKAKLEKLNSA</sequence>
<dbReference type="GO" id="GO:0006457">
    <property type="term" value="P:protein folding"/>
    <property type="evidence" value="ECO:0007669"/>
    <property type="project" value="UniProtKB-ARBA"/>
</dbReference>